<keyword evidence="10" id="KW-1185">Reference proteome</keyword>
<dbReference type="UniPathway" id="UPA00232"/>
<organism evidence="9 10">
    <name type="scientific">BD1-7 clade bacterium</name>
    <dbReference type="NCBI Taxonomy" id="2029982"/>
    <lineage>
        <taxon>Bacteria</taxon>
        <taxon>Pseudomonadati</taxon>
        <taxon>Pseudomonadota</taxon>
        <taxon>Gammaproteobacteria</taxon>
        <taxon>Cellvibrionales</taxon>
        <taxon>Spongiibacteraceae</taxon>
        <taxon>BD1-7 clade</taxon>
    </lineage>
</organism>
<dbReference type="PRINTS" id="PR00420">
    <property type="entry name" value="RNGMNOXGNASE"/>
</dbReference>
<dbReference type="SUPFAM" id="SSF51905">
    <property type="entry name" value="FAD/NAD(P)-binding domain"/>
    <property type="match status" value="1"/>
</dbReference>
<dbReference type="EC" id="1.14.13.-" evidence="9"/>
<keyword evidence="5" id="KW-0274">FAD</keyword>
<protein>
    <submittedName>
        <fullName evidence="9">2-octaprenyl-6-methoxyphenol hydroxylase</fullName>
        <ecNumber evidence="9">1.14.13.-</ecNumber>
    </submittedName>
</protein>
<keyword evidence="4" id="KW-0285">Flavoprotein</keyword>
<name>A0A5S9QCA3_9GAMM</name>
<dbReference type="InterPro" id="IPR051205">
    <property type="entry name" value="UbiH/COQ6_monooxygenase"/>
</dbReference>
<evidence type="ECO:0000256" key="1">
    <source>
        <dbReference type="ARBA" id="ARBA00001974"/>
    </source>
</evidence>
<evidence type="ECO:0000256" key="3">
    <source>
        <dbReference type="ARBA" id="ARBA00005349"/>
    </source>
</evidence>
<feature type="domain" description="FAD-binding" evidence="8">
    <location>
        <begin position="7"/>
        <end position="354"/>
    </location>
</feature>
<gene>
    <name evidence="9" type="primary">ubiH</name>
    <name evidence="9" type="ORF">OPDIPICF_01722</name>
</gene>
<dbReference type="NCBIfam" id="TIGR01988">
    <property type="entry name" value="Ubi-OHases"/>
    <property type="match status" value="1"/>
</dbReference>
<evidence type="ECO:0000313" key="10">
    <source>
        <dbReference type="Proteomes" id="UP000441399"/>
    </source>
</evidence>
<dbReference type="InterPro" id="IPR011295">
    <property type="entry name" value="UbiH"/>
</dbReference>
<dbReference type="GO" id="GO:0008681">
    <property type="term" value="F:2-octaprenyl-6-methoxyphenol hydroxylase activity"/>
    <property type="evidence" value="ECO:0007669"/>
    <property type="project" value="InterPro"/>
</dbReference>
<dbReference type="InterPro" id="IPR036188">
    <property type="entry name" value="FAD/NAD-bd_sf"/>
</dbReference>
<accession>A0A5S9QCA3</accession>
<comment type="similarity">
    <text evidence="3">Belongs to the UbiH/COQ6 family.</text>
</comment>
<evidence type="ECO:0000256" key="5">
    <source>
        <dbReference type="ARBA" id="ARBA00022827"/>
    </source>
</evidence>
<evidence type="ECO:0000256" key="2">
    <source>
        <dbReference type="ARBA" id="ARBA00004749"/>
    </source>
</evidence>
<dbReference type="NCBIfam" id="TIGR01984">
    <property type="entry name" value="UbiH"/>
    <property type="match status" value="1"/>
</dbReference>
<dbReference type="AlphaFoldDB" id="A0A5S9QCA3"/>
<comment type="cofactor">
    <cofactor evidence="1">
        <name>FAD</name>
        <dbReference type="ChEBI" id="CHEBI:57692"/>
    </cofactor>
</comment>
<dbReference type="InterPro" id="IPR010971">
    <property type="entry name" value="UbiH/COQ6"/>
</dbReference>
<reference evidence="9 10" key="1">
    <citation type="submission" date="2019-11" db="EMBL/GenBank/DDBJ databases">
        <authorList>
            <person name="Holert J."/>
        </authorList>
    </citation>
    <scope>NUCLEOTIDE SEQUENCE [LARGE SCALE GENOMIC DNA]</scope>
    <source>
        <strain evidence="9">SB11_3</strain>
    </source>
</reference>
<dbReference type="GO" id="GO:0006744">
    <property type="term" value="P:ubiquinone biosynthetic process"/>
    <property type="evidence" value="ECO:0007669"/>
    <property type="project" value="UniProtKB-UniPathway"/>
</dbReference>
<dbReference type="Proteomes" id="UP000441399">
    <property type="component" value="Unassembled WGS sequence"/>
</dbReference>
<evidence type="ECO:0000256" key="7">
    <source>
        <dbReference type="ARBA" id="ARBA00023033"/>
    </source>
</evidence>
<sequence>MSELQHVDIAIIGGGMVGASLAALLPDSLSVALLESFPMPAMDAKIPQYQPSYDARSTALSHSSYAIFEQAGIWPLLRQHVEPIQQVHVSDKGNWGSTVMDHQSEGLEALGFVVENAWLGRSLLHFLQHNTAVNFLCPATVHQVRPQADGAEIEYRLGRDDTTPVRKLTAKLVVVADGARSQICSSLGIHTNVTDYQHTAIVTNVSTSEPHQGIAYERFTANGPLALLPLTAQDGENRSALIWTMPSDIAEPLIDAADSAFLAALQDTFGRRMGEFRRVGQRHAYPLMLTTVDEQVRRHLVVLGNAAHSLHPVAGQGFNLALRDVQVLANLIADGQKTVRSAGDLTLLEEYQRQQLLDQKTTALFSDVLPGLFARRQLPLVVGRGMGLLALELVPSLKSSFVRFATGMRQHSGGGY</sequence>
<dbReference type="GO" id="GO:0071949">
    <property type="term" value="F:FAD binding"/>
    <property type="evidence" value="ECO:0007669"/>
    <property type="project" value="InterPro"/>
</dbReference>
<keyword evidence="7" id="KW-0503">Monooxygenase</keyword>
<evidence type="ECO:0000256" key="4">
    <source>
        <dbReference type="ARBA" id="ARBA00022630"/>
    </source>
</evidence>
<dbReference type="InterPro" id="IPR002938">
    <property type="entry name" value="FAD-bd"/>
</dbReference>
<dbReference type="PANTHER" id="PTHR43876">
    <property type="entry name" value="UBIQUINONE BIOSYNTHESIS MONOOXYGENASE COQ6, MITOCHONDRIAL"/>
    <property type="match status" value="1"/>
</dbReference>
<dbReference type="EMBL" id="CACSIO010000023">
    <property type="protein sequence ID" value="CAA0115391.1"/>
    <property type="molecule type" value="Genomic_DNA"/>
</dbReference>
<dbReference type="Gene3D" id="3.50.50.60">
    <property type="entry name" value="FAD/NAD(P)-binding domain"/>
    <property type="match status" value="2"/>
</dbReference>
<dbReference type="Pfam" id="PF01494">
    <property type="entry name" value="FAD_binding_3"/>
    <property type="match status" value="1"/>
</dbReference>
<proteinExistence type="inferred from homology"/>
<evidence type="ECO:0000259" key="8">
    <source>
        <dbReference type="Pfam" id="PF01494"/>
    </source>
</evidence>
<dbReference type="NCBIfam" id="NF004356">
    <property type="entry name" value="PRK05732.1"/>
    <property type="match status" value="1"/>
</dbReference>
<dbReference type="PANTHER" id="PTHR43876:SF8">
    <property type="entry name" value="2-OCTAPRENYL-6-METHOXYPHENOL HYDROXYLASE"/>
    <property type="match status" value="1"/>
</dbReference>
<comment type="pathway">
    <text evidence="2">Cofactor biosynthesis; ubiquinone biosynthesis.</text>
</comment>
<evidence type="ECO:0000313" key="9">
    <source>
        <dbReference type="EMBL" id="CAA0115391.1"/>
    </source>
</evidence>
<keyword evidence="6 9" id="KW-0560">Oxidoreductase</keyword>
<evidence type="ECO:0000256" key="6">
    <source>
        <dbReference type="ARBA" id="ARBA00023002"/>
    </source>
</evidence>